<proteinExistence type="predicted"/>
<dbReference type="Proteomes" id="UP000481421">
    <property type="component" value="Unassembled WGS sequence"/>
</dbReference>
<evidence type="ECO:0000313" key="5">
    <source>
        <dbReference type="Proteomes" id="UP000481421"/>
    </source>
</evidence>
<dbReference type="RefSeq" id="WP_164615241.1">
    <property type="nucleotide sequence ID" value="NZ_JAAIKE010000012.1"/>
</dbReference>
<reference evidence="4 5" key="1">
    <citation type="submission" date="2020-02" db="EMBL/GenBank/DDBJ databases">
        <title>Rhodobacter algicola sp. nov., isolated from microalga culture.</title>
        <authorList>
            <person name="Park C.-Y."/>
        </authorList>
    </citation>
    <scope>NUCLEOTIDE SEQUENCE [LARGE SCALE GENOMIC DNA]</scope>
    <source>
        <strain evidence="4 5">ETT8</strain>
    </source>
</reference>
<evidence type="ECO:0000256" key="1">
    <source>
        <dbReference type="ARBA" id="ARBA00023012"/>
    </source>
</evidence>
<evidence type="ECO:0000313" key="4">
    <source>
        <dbReference type="EMBL" id="NEX48523.1"/>
    </source>
</evidence>
<feature type="domain" description="HPt" evidence="3">
    <location>
        <begin position="2"/>
        <end position="107"/>
    </location>
</feature>
<dbReference type="Gene3D" id="1.20.120.160">
    <property type="entry name" value="HPT domain"/>
    <property type="match status" value="1"/>
</dbReference>
<name>A0A6B3RT47_9RHOB</name>
<protein>
    <recommendedName>
        <fullName evidence="3">HPt domain-containing protein</fullName>
    </recommendedName>
</protein>
<sequence>MTESWAQAIIPQFLDLTASRQIEIEIERGNLEAGTDPKHAAREIGKIVHKIAGTAASLGFPGLGAQAQTVESLCHQAAASPARDLDPALKRHLLRALDDLNQELDRVLVTTV</sequence>
<dbReference type="InterPro" id="IPR036641">
    <property type="entry name" value="HPT_dom_sf"/>
</dbReference>
<keyword evidence="5" id="KW-1185">Reference proteome</keyword>
<dbReference type="InterPro" id="IPR008207">
    <property type="entry name" value="Sig_transdc_His_kin_Hpt_dom"/>
</dbReference>
<evidence type="ECO:0000256" key="2">
    <source>
        <dbReference type="PROSITE-ProRule" id="PRU00110"/>
    </source>
</evidence>
<dbReference type="GO" id="GO:0000160">
    <property type="term" value="P:phosphorelay signal transduction system"/>
    <property type="evidence" value="ECO:0007669"/>
    <property type="project" value="UniProtKB-KW"/>
</dbReference>
<evidence type="ECO:0000259" key="3">
    <source>
        <dbReference type="PROSITE" id="PS50894"/>
    </source>
</evidence>
<comment type="caution">
    <text evidence="4">The sequence shown here is derived from an EMBL/GenBank/DDBJ whole genome shotgun (WGS) entry which is preliminary data.</text>
</comment>
<dbReference type="Pfam" id="PF01627">
    <property type="entry name" value="Hpt"/>
    <property type="match status" value="1"/>
</dbReference>
<dbReference type="EMBL" id="JAAIKE010000012">
    <property type="protein sequence ID" value="NEX48523.1"/>
    <property type="molecule type" value="Genomic_DNA"/>
</dbReference>
<dbReference type="SUPFAM" id="SSF47226">
    <property type="entry name" value="Histidine-containing phosphotransfer domain, HPT domain"/>
    <property type="match status" value="1"/>
</dbReference>
<dbReference type="GO" id="GO:0004672">
    <property type="term" value="F:protein kinase activity"/>
    <property type="evidence" value="ECO:0007669"/>
    <property type="project" value="UniProtKB-ARBA"/>
</dbReference>
<accession>A0A6B3RT47</accession>
<dbReference type="AlphaFoldDB" id="A0A6B3RT47"/>
<organism evidence="4 5">
    <name type="scientific">Pseudotabrizicola algicola</name>
    <dbReference type="NCBI Taxonomy" id="2709381"/>
    <lineage>
        <taxon>Bacteria</taxon>
        <taxon>Pseudomonadati</taxon>
        <taxon>Pseudomonadota</taxon>
        <taxon>Alphaproteobacteria</taxon>
        <taxon>Rhodobacterales</taxon>
        <taxon>Paracoccaceae</taxon>
        <taxon>Pseudotabrizicola</taxon>
    </lineage>
</organism>
<dbReference type="PROSITE" id="PS50894">
    <property type="entry name" value="HPT"/>
    <property type="match status" value="1"/>
</dbReference>
<keyword evidence="1" id="KW-0902">Two-component regulatory system</keyword>
<keyword evidence="2" id="KW-0597">Phosphoprotein</keyword>
<gene>
    <name evidence="4" type="ORF">G3572_20185</name>
</gene>
<feature type="modified residue" description="Phosphohistidine" evidence="2">
    <location>
        <position position="49"/>
    </location>
</feature>